<evidence type="ECO:0000313" key="2">
    <source>
        <dbReference type="Proteomes" id="UP001417504"/>
    </source>
</evidence>
<accession>A0AAP0J9P6</accession>
<evidence type="ECO:0000313" key="1">
    <source>
        <dbReference type="EMBL" id="KAK9129180.1"/>
    </source>
</evidence>
<keyword evidence="2" id="KW-1185">Reference proteome</keyword>
<proteinExistence type="predicted"/>
<dbReference type="AlphaFoldDB" id="A0AAP0J9P6"/>
<sequence length="160" mass="18362">MAVLGFVVSPTTTMLGWIEYRFVAATLRRDLSTSAELPVPRLPYPRIDGLHVSTYLLFFDALTFYIGDCLVADHLHVRGMPTDQYDKQFNIQWISEDDKFLFHREAPRHLIPSIDLFSSYYGDDYRVIFNTKSHNKNILIRGGTNDPPPIGPLVPLTDFK</sequence>
<organism evidence="1 2">
    <name type="scientific">Stephania japonica</name>
    <dbReference type="NCBI Taxonomy" id="461633"/>
    <lineage>
        <taxon>Eukaryota</taxon>
        <taxon>Viridiplantae</taxon>
        <taxon>Streptophyta</taxon>
        <taxon>Embryophyta</taxon>
        <taxon>Tracheophyta</taxon>
        <taxon>Spermatophyta</taxon>
        <taxon>Magnoliopsida</taxon>
        <taxon>Ranunculales</taxon>
        <taxon>Menispermaceae</taxon>
        <taxon>Menispermoideae</taxon>
        <taxon>Cissampelideae</taxon>
        <taxon>Stephania</taxon>
    </lineage>
</organism>
<gene>
    <name evidence="1" type="ORF">Sjap_009667</name>
</gene>
<protein>
    <submittedName>
        <fullName evidence="1">Uncharacterized protein</fullName>
    </submittedName>
</protein>
<dbReference type="Proteomes" id="UP001417504">
    <property type="component" value="Unassembled WGS sequence"/>
</dbReference>
<name>A0AAP0J9P6_9MAGN</name>
<comment type="caution">
    <text evidence="1">The sequence shown here is derived from an EMBL/GenBank/DDBJ whole genome shotgun (WGS) entry which is preliminary data.</text>
</comment>
<reference evidence="1 2" key="1">
    <citation type="submission" date="2024-01" db="EMBL/GenBank/DDBJ databases">
        <title>Genome assemblies of Stephania.</title>
        <authorList>
            <person name="Yang L."/>
        </authorList>
    </citation>
    <scope>NUCLEOTIDE SEQUENCE [LARGE SCALE GENOMIC DNA]</scope>
    <source>
        <strain evidence="1">QJT</strain>
        <tissue evidence="1">Leaf</tissue>
    </source>
</reference>
<dbReference type="EMBL" id="JBBNAE010000004">
    <property type="protein sequence ID" value="KAK9129180.1"/>
    <property type="molecule type" value="Genomic_DNA"/>
</dbReference>